<dbReference type="AlphaFoldDB" id="A0AAD3D917"/>
<comment type="caution">
    <text evidence="2">The sequence shown here is derived from an EMBL/GenBank/DDBJ whole genome shotgun (WGS) entry which is preliminary data.</text>
</comment>
<dbReference type="InterPro" id="IPR036514">
    <property type="entry name" value="SGNH_hydro_sf"/>
</dbReference>
<evidence type="ECO:0000313" key="3">
    <source>
        <dbReference type="Proteomes" id="UP001054902"/>
    </source>
</evidence>
<dbReference type="GO" id="GO:0004622">
    <property type="term" value="F:phosphatidylcholine lysophospholipase activity"/>
    <property type="evidence" value="ECO:0007669"/>
    <property type="project" value="TreeGrafter"/>
</dbReference>
<dbReference type="EMBL" id="BLLK01000069">
    <property type="protein sequence ID" value="GFH59662.1"/>
    <property type="molecule type" value="Genomic_DNA"/>
</dbReference>
<dbReference type="CDD" id="cd00229">
    <property type="entry name" value="SGNH_hydrolase"/>
    <property type="match status" value="1"/>
</dbReference>
<dbReference type="PANTHER" id="PTHR30383:SF5">
    <property type="entry name" value="SGNH HYDROLASE-TYPE ESTERASE DOMAIN-CONTAINING PROTEIN"/>
    <property type="match status" value="1"/>
</dbReference>
<evidence type="ECO:0000259" key="1">
    <source>
        <dbReference type="Pfam" id="PF13472"/>
    </source>
</evidence>
<name>A0AAD3D917_9STRA</name>
<dbReference type="SUPFAM" id="SSF52266">
    <property type="entry name" value="SGNH hydrolase"/>
    <property type="match status" value="1"/>
</dbReference>
<dbReference type="PANTHER" id="PTHR30383">
    <property type="entry name" value="THIOESTERASE 1/PROTEASE 1/LYSOPHOSPHOLIPASE L1"/>
    <property type="match status" value="1"/>
</dbReference>
<dbReference type="Proteomes" id="UP001054902">
    <property type="component" value="Unassembled WGS sequence"/>
</dbReference>
<protein>
    <recommendedName>
        <fullName evidence="1">SGNH hydrolase-type esterase domain-containing protein</fullName>
    </recommendedName>
</protein>
<reference evidence="2 3" key="1">
    <citation type="journal article" date="2021" name="Sci. Rep.">
        <title>The genome of the diatom Chaetoceros tenuissimus carries an ancient integrated fragment of an extant virus.</title>
        <authorList>
            <person name="Hongo Y."/>
            <person name="Kimura K."/>
            <person name="Takaki Y."/>
            <person name="Yoshida Y."/>
            <person name="Baba S."/>
            <person name="Kobayashi G."/>
            <person name="Nagasaki K."/>
            <person name="Hano T."/>
            <person name="Tomaru Y."/>
        </authorList>
    </citation>
    <scope>NUCLEOTIDE SEQUENCE [LARGE SCALE GENOMIC DNA]</scope>
    <source>
        <strain evidence="2 3">NIES-3715</strain>
    </source>
</reference>
<dbReference type="Gene3D" id="3.40.50.1110">
    <property type="entry name" value="SGNH hydrolase"/>
    <property type="match status" value="1"/>
</dbReference>
<dbReference type="InterPro" id="IPR051532">
    <property type="entry name" value="Ester_Hydrolysis_Enzymes"/>
</dbReference>
<organism evidence="2 3">
    <name type="scientific">Chaetoceros tenuissimus</name>
    <dbReference type="NCBI Taxonomy" id="426638"/>
    <lineage>
        <taxon>Eukaryota</taxon>
        <taxon>Sar</taxon>
        <taxon>Stramenopiles</taxon>
        <taxon>Ochrophyta</taxon>
        <taxon>Bacillariophyta</taxon>
        <taxon>Coscinodiscophyceae</taxon>
        <taxon>Chaetocerotophycidae</taxon>
        <taxon>Chaetocerotales</taxon>
        <taxon>Chaetocerotaceae</taxon>
        <taxon>Chaetoceros</taxon>
    </lineage>
</organism>
<gene>
    <name evidence="2" type="ORF">CTEN210_16138</name>
</gene>
<dbReference type="InterPro" id="IPR013830">
    <property type="entry name" value="SGNH_hydro"/>
</dbReference>
<sequence length="212" mass="22992">MGLKNTTALAQGKKIFCFGDSLTAGSSPPDFQEFPYGPHLEQKLRQGYPEVHGNTLVRWKGYPGWTSRSLLEEGGLASTLDKIESSAGKVDLCIILAGTNDLAFEPGGEKILNSIKAIHEVAHSRQVPTLALAIPDSAWQQQSSQARELANTVNQKLCEWCGQSGAKFVPFPIEKYDRNGGLYCDDGLHFTAKGYEVIAEGLVPTVVDVLKA</sequence>
<dbReference type="Pfam" id="PF13472">
    <property type="entry name" value="Lipase_GDSL_2"/>
    <property type="match status" value="1"/>
</dbReference>
<accession>A0AAD3D917</accession>
<evidence type="ECO:0000313" key="2">
    <source>
        <dbReference type="EMBL" id="GFH59662.1"/>
    </source>
</evidence>
<feature type="domain" description="SGNH hydrolase-type esterase" evidence="1">
    <location>
        <begin position="17"/>
        <end position="197"/>
    </location>
</feature>
<proteinExistence type="predicted"/>
<keyword evidence="3" id="KW-1185">Reference proteome</keyword>